<dbReference type="AlphaFoldDB" id="A0A5K1J5V0"/>
<evidence type="ECO:0000313" key="2">
    <source>
        <dbReference type="Proteomes" id="UP000330807"/>
    </source>
</evidence>
<evidence type="ECO:0000313" key="1">
    <source>
        <dbReference type="EMBL" id="VWL98269.1"/>
    </source>
</evidence>
<organism evidence="1 2">
    <name type="scientific">Collinsella aerofaciens</name>
    <dbReference type="NCBI Taxonomy" id="74426"/>
    <lineage>
        <taxon>Bacteria</taxon>
        <taxon>Bacillati</taxon>
        <taxon>Actinomycetota</taxon>
        <taxon>Coriobacteriia</taxon>
        <taxon>Coriobacteriales</taxon>
        <taxon>Coriobacteriaceae</taxon>
        <taxon>Collinsella</taxon>
    </lineage>
</organism>
<dbReference type="EMBL" id="CABWIH010000039">
    <property type="protein sequence ID" value="VWL98269.1"/>
    <property type="molecule type" value="Genomic_DNA"/>
</dbReference>
<sequence length="115" mass="12747">MSVSKMPWDGHVTPTAWPVPEGVEPFQRGELKNTGVEIECYQFGSVLVAIANASLVRLEFLGVLLDGKEIHTNLLGFGATRQHTWCSLYIDPELYLGHSPSELVFEFLAIGNDDE</sequence>
<reference evidence="1 2" key="1">
    <citation type="submission" date="2019-10" db="EMBL/GenBank/DDBJ databases">
        <authorList>
            <person name="Wolf R A."/>
        </authorList>
    </citation>
    <scope>NUCLEOTIDE SEQUENCE [LARGE SCALE GENOMIC DNA]</scope>
    <source>
        <strain evidence="1">Collinsella_aerofaciens_AK_138A</strain>
    </source>
</reference>
<dbReference type="RefSeq" id="WP_156063677.1">
    <property type="nucleotide sequence ID" value="NZ_CABWIH010000039.1"/>
</dbReference>
<gene>
    <name evidence="1" type="ORF">LMKDKBCB_01951</name>
</gene>
<accession>A0A5K1J5V0</accession>
<proteinExistence type="predicted"/>
<dbReference type="Proteomes" id="UP000330807">
    <property type="component" value="Unassembled WGS sequence"/>
</dbReference>
<name>A0A5K1J5V0_9ACTN</name>
<protein>
    <submittedName>
        <fullName evidence="1">Uncharacterized protein</fullName>
    </submittedName>
</protein>